<comment type="domain">
    <text evidence="11">The N-terminal domain is essential for RNAP assembly and basal transcription, whereas the C-terminal domain is involved in interaction with transcriptional regulators and with upstream promoter elements.</text>
</comment>
<comment type="caution">
    <text evidence="13">The sequence shown here is derived from an EMBL/GenBank/DDBJ whole genome shotgun (WGS) entry which is preliminary data.</text>
</comment>
<gene>
    <name evidence="11" type="primary">rpoA</name>
    <name evidence="13" type="ORF">E3J84_02255</name>
</gene>
<dbReference type="SMART" id="SM00662">
    <property type="entry name" value="RPOLD"/>
    <property type="match status" value="1"/>
</dbReference>
<evidence type="ECO:0000256" key="9">
    <source>
        <dbReference type="ARBA" id="ARBA00033070"/>
    </source>
</evidence>
<name>A0A523S1P2_UNCAE</name>
<dbReference type="InterPro" id="IPR011262">
    <property type="entry name" value="DNA-dir_RNA_pol_insert"/>
</dbReference>
<dbReference type="AlphaFoldDB" id="A0A523S1P2"/>
<dbReference type="InterPro" id="IPR011260">
    <property type="entry name" value="RNAP_asu_C"/>
</dbReference>
<keyword evidence="5 11" id="KW-0808">Transferase</keyword>
<evidence type="ECO:0000256" key="8">
    <source>
        <dbReference type="ARBA" id="ARBA00032524"/>
    </source>
</evidence>
<dbReference type="CDD" id="cd06928">
    <property type="entry name" value="RNAP_alpha_NTD"/>
    <property type="match status" value="1"/>
</dbReference>
<dbReference type="NCBIfam" id="NF003513">
    <property type="entry name" value="PRK05182.1-2"/>
    <property type="match status" value="1"/>
</dbReference>
<evidence type="ECO:0000256" key="1">
    <source>
        <dbReference type="ARBA" id="ARBA00007123"/>
    </source>
</evidence>
<evidence type="ECO:0000256" key="6">
    <source>
        <dbReference type="ARBA" id="ARBA00022695"/>
    </source>
</evidence>
<evidence type="ECO:0000313" key="13">
    <source>
        <dbReference type="EMBL" id="TET11922.1"/>
    </source>
</evidence>
<comment type="similarity">
    <text evidence="1 11">Belongs to the RNA polymerase alpha chain family.</text>
</comment>
<accession>A0A523S1P2</accession>
<evidence type="ECO:0000259" key="12">
    <source>
        <dbReference type="SMART" id="SM00662"/>
    </source>
</evidence>
<dbReference type="Proteomes" id="UP000316360">
    <property type="component" value="Unassembled WGS sequence"/>
</dbReference>
<reference evidence="13 14" key="1">
    <citation type="submission" date="2019-03" db="EMBL/GenBank/DDBJ databases">
        <title>Metabolic potential of uncultured bacteria and archaea associated with petroleum seepage in deep-sea sediments.</title>
        <authorList>
            <person name="Dong X."/>
            <person name="Hubert C."/>
        </authorList>
    </citation>
    <scope>NUCLEOTIDE SEQUENCE [LARGE SCALE GENOMIC DNA]</scope>
    <source>
        <strain evidence="13">E44_bin7</strain>
    </source>
</reference>
<dbReference type="EC" id="2.7.7.6" evidence="2 11"/>
<evidence type="ECO:0000256" key="3">
    <source>
        <dbReference type="ARBA" id="ARBA00015972"/>
    </source>
</evidence>
<feature type="region of interest" description="Alpha C-terminal domain (alpha-CTD)" evidence="11">
    <location>
        <begin position="243"/>
        <end position="311"/>
    </location>
</feature>
<dbReference type="EMBL" id="SOKJ01000120">
    <property type="protein sequence ID" value="TET11922.1"/>
    <property type="molecule type" value="Genomic_DNA"/>
</dbReference>
<keyword evidence="6 11" id="KW-0548">Nucleotidyltransferase</keyword>
<organism evidence="13 14">
    <name type="scientific">Aerophobetes bacterium</name>
    <dbReference type="NCBI Taxonomy" id="2030807"/>
    <lineage>
        <taxon>Bacteria</taxon>
        <taxon>Candidatus Aerophobota</taxon>
    </lineage>
</organism>
<dbReference type="HAMAP" id="MF_00059">
    <property type="entry name" value="RNApol_bact_RpoA"/>
    <property type="match status" value="1"/>
</dbReference>
<dbReference type="Pfam" id="PF03118">
    <property type="entry name" value="RNA_pol_A_CTD"/>
    <property type="match status" value="1"/>
</dbReference>
<comment type="function">
    <text evidence="11">DNA-dependent RNA polymerase catalyzes the transcription of DNA into RNA using the four ribonucleoside triphosphates as substrates.</text>
</comment>
<feature type="domain" description="DNA-directed RNA polymerase RpoA/D/Rpb3-type" evidence="12">
    <location>
        <begin position="18"/>
        <end position="225"/>
    </location>
</feature>
<evidence type="ECO:0000313" key="14">
    <source>
        <dbReference type="Proteomes" id="UP000316360"/>
    </source>
</evidence>
<dbReference type="Gene3D" id="1.10.150.20">
    <property type="entry name" value="5' to 3' exonuclease, C-terminal subdomain"/>
    <property type="match status" value="1"/>
</dbReference>
<feature type="region of interest" description="Alpha N-terminal domain (alpha-NTD)" evidence="11">
    <location>
        <begin position="1"/>
        <end position="226"/>
    </location>
</feature>
<evidence type="ECO:0000256" key="4">
    <source>
        <dbReference type="ARBA" id="ARBA00022478"/>
    </source>
</evidence>
<dbReference type="SUPFAM" id="SSF55257">
    <property type="entry name" value="RBP11-like subunits of RNA polymerase"/>
    <property type="match status" value="1"/>
</dbReference>
<dbReference type="Gene3D" id="2.170.120.12">
    <property type="entry name" value="DNA-directed RNA polymerase, insert domain"/>
    <property type="match status" value="1"/>
</dbReference>
<dbReference type="GO" id="GO:0003677">
    <property type="term" value="F:DNA binding"/>
    <property type="evidence" value="ECO:0007669"/>
    <property type="project" value="UniProtKB-UniRule"/>
</dbReference>
<dbReference type="NCBIfam" id="NF003519">
    <property type="entry name" value="PRK05182.2-5"/>
    <property type="match status" value="1"/>
</dbReference>
<comment type="catalytic activity">
    <reaction evidence="10 11">
        <text>RNA(n) + a ribonucleoside 5'-triphosphate = RNA(n+1) + diphosphate</text>
        <dbReference type="Rhea" id="RHEA:21248"/>
        <dbReference type="Rhea" id="RHEA-COMP:14527"/>
        <dbReference type="Rhea" id="RHEA-COMP:17342"/>
        <dbReference type="ChEBI" id="CHEBI:33019"/>
        <dbReference type="ChEBI" id="CHEBI:61557"/>
        <dbReference type="ChEBI" id="CHEBI:140395"/>
        <dbReference type="EC" id="2.7.7.6"/>
    </reaction>
</comment>
<dbReference type="GO" id="GO:0000428">
    <property type="term" value="C:DNA-directed RNA polymerase complex"/>
    <property type="evidence" value="ECO:0007669"/>
    <property type="project" value="UniProtKB-KW"/>
</dbReference>
<dbReference type="SUPFAM" id="SSF47789">
    <property type="entry name" value="C-terminal domain of RNA polymerase alpha subunit"/>
    <property type="match status" value="1"/>
</dbReference>
<evidence type="ECO:0000256" key="10">
    <source>
        <dbReference type="ARBA" id="ARBA00048552"/>
    </source>
</evidence>
<dbReference type="NCBIfam" id="TIGR02027">
    <property type="entry name" value="rpoA"/>
    <property type="match status" value="1"/>
</dbReference>
<protein>
    <recommendedName>
        <fullName evidence="3 11">DNA-directed RNA polymerase subunit alpha</fullName>
        <shortName evidence="11">RNAP subunit alpha</shortName>
        <ecNumber evidence="2 11">2.7.7.6</ecNumber>
    </recommendedName>
    <alternativeName>
        <fullName evidence="9 11">RNA polymerase subunit alpha</fullName>
    </alternativeName>
    <alternativeName>
        <fullName evidence="8 11">Transcriptase subunit alpha</fullName>
    </alternativeName>
</protein>
<dbReference type="SUPFAM" id="SSF56553">
    <property type="entry name" value="Insert subdomain of RNA polymerase alpha subunit"/>
    <property type="match status" value="1"/>
</dbReference>
<dbReference type="InterPro" id="IPR036643">
    <property type="entry name" value="RNApol_insert_sf"/>
</dbReference>
<evidence type="ECO:0000256" key="2">
    <source>
        <dbReference type="ARBA" id="ARBA00012418"/>
    </source>
</evidence>
<dbReference type="GO" id="GO:0046983">
    <property type="term" value="F:protein dimerization activity"/>
    <property type="evidence" value="ECO:0007669"/>
    <property type="project" value="InterPro"/>
</dbReference>
<keyword evidence="4 11" id="KW-0240">DNA-directed RNA polymerase</keyword>
<dbReference type="GO" id="GO:0005737">
    <property type="term" value="C:cytoplasm"/>
    <property type="evidence" value="ECO:0007669"/>
    <property type="project" value="UniProtKB-ARBA"/>
</dbReference>
<evidence type="ECO:0000256" key="5">
    <source>
        <dbReference type="ARBA" id="ARBA00022679"/>
    </source>
</evidence>
<dbReference type="InterPro" id="IPR036603">
    <property type="entry name" value="RBP11-like"/>
</dbReference>
<dbReference type="InterPro" id="IPR011773">
    <property type="entry name" value="DNA-dir_RpoA"/>
</dbReference>
<dbReference type="GO" id="GO:0003899">
    <property type="term" value="F:DNA-directed RNA polymerase activity"/>
    <property type="evidence" value="ECO:0007669"/>
    <property type="project" value="UniProtKB-UniRule"/>
</dbReference>
<comment type="subunit">
    <text evidence="11">Homodimer. The RNAP catalytic core consists of 2 alpha, 1 beta, 1 beta' and 1 omega subunit. When a sigma factor is associated with the core the holoenzyme is formed, which can initiate transcription.</text>
</comment>
<sequence>MLKMHKPNVKVKLKDDFHGEFIIEPLERGFGHTLGNSIRRVLLSSIEGVGITQIMMDNTMHEFSTVEGMREDIIEFTANLKDIVFKLEGDDPVILKLDKKGPGEVTASDISLPAEVEVVNPDSYICTLAKKGNIKVEIKVEKDKGYRTAEENTIEGEPLGVIPLDTIFSPVKLVSFKVENTRVGQMTNFDKLSVDIDTNGSIKPEDALSQASKIINDYMALLIDLSDKTQKDMPIFEEIEEEDDKQEYPSIEELELSVRVYNCLKREGVDTVEKLLEYTEDELLDIRNFGQKSIQEVKDKIKELELFFKKK</sequence>
<dbReference type="FunFam" id="2.170.120.12:FF:000001">
    <property type="entry name" value="DNA-directed RNA polymerase subunit alpha"/>
    <property type="match status" value="1"/>
</dbReference>
<dbReference type="Gene3D" id="3.30.1360.10">
    <property type="entry name" value="RNA polymerase, RBP11-like subunit"/>
    <property type="match status" value="1"/>
</dbReference>
<evidence type="ECO:0000256" key="11">
    <source>
        <dbReference type="HAMAP-Rule" id="MF_00059"/>
    </source>
</evidence>
<evidence type="ECO:0000256" key="7">
    <source>
        <dbReference type="ARBA" id="ARBA00023163"/>
    </source>
</evidence>
<keyword evidence="7 11" id="KW-0804">Transcription</keyword>
<proteinExistence type="inferred from homology"/>
<dbReference type="InterPro" id="IPR011263">
    <property type="entry name" value="DNA-dir_RNA_pol_RpoA/D/Rpb3"/>
</dbReference>
<dbReference type="Pfam" id="PF01193">
    <property type="entry name" value="RNA_pol_L"/>
    <property type="match status" value="1"/>
</dbReference>
<dbReference type="GO" id="GO:0006351">
    <property type="term" value="P:DNA-templated transcription"/>
    <property type="evidence" value="ECO:0007669"/>
    <property type="project" value="UniProtKB-UniRule"/>
</dbReference>
<dbReference type="Pfam" id="PF01000">
    <property type="entry name" value="RNA_pol_A_bac"/>
    <property type="match status" value="1"/>
</dbReference>